<accession>A0A6B9ZNY2</accession>
<dbReference type="EMBL" id="CP048113">
    <property type="protein sequence ID" value="QHS62343.1"/>
    <property type="molecule type" value="Genomic_DNA"/>
</dbReference>
<keyword evidence="4" id="KW-1185">Reference proteome</keyword>
<feature type="domain" description="MOFRL-associated" evidence="2">
    <location>
        <begin position="8"/>
        <end position="244"/>
    </location>
</feature>
<evidence type="ECO:0000259" key="2">
    <source>
        <dbReference type="Pfam" id="PF13660"/>
    </source>
</evidence>
<dbReference type="GO" id="GO:0008887">
    <property type="term" value="F:glycerate kinase activity"/>
    <property type="evidence" value="ECO:0007669"/>
    <property type="project" value="InterPro"/>
</dbReference>
<gene>
    <name evidence="3" type="ORF">GWR21_22975</name>
</gene>
<dbReference type="InterPro" id="IPR025286">
    <property type="entry name" value="MOFRL_assoc_dom"/>
</dbReference>
<dbReference type="AlphaFoldDB" id="A0A6B9ZNY2"/>
<evidence type="ECO:0000313" key="4">
    <source>
        <dbReference type="Proteomes" id="UP000476411"/>
    </source>
</evidence>
<dbReference type="PANTHER" id="PTHR12227">
    <property type="entry name" value="GLYCERATE KINASE"/>
    <property type="match status" value="1"/>
</dbReference>
<dbReference type="Gene3D" id="3.40.1480.10">
    <property type="entry name" value="MOFRL domain"/>
    <property type="match status" value="1"/>
</dbReference>
<dbReference type="SUPFAM" id="SSF82544">
    <property type="entry name" value="GckA/TtuD-like"/>
    <property type="match status" value="1"/>
</dbReference>
<dbReference type="Pfam" id="PF05161">
    <property type="entry name" value="MOFRL"/>
    <property type="match status" value="1"/>
</dbReference>
<dbReference type="GO" id="GO:0005737">
    <property type="term" value="C:cytoplasm"/>
    <property type="evidence" value="ECO:0007669"/>
    <property type="project" value="TreeGrafter"/>
</dbReference>
<dbReference type="Gene3D" id="3.40.50.10180">
    <property type="entry name" value="Glycerate kinase, MOFRL-like N-terminal domain"/>
    <property type="match status" value="1"/>
</dbReference>
<dbReference type="RefSeq" id="WP_162333991.1">
    <property type="nucleotide sequence ID" value="NZ_CP048113.1"/>
</dbReference>
<dbReference type="Proteomes" id="UP000476411">
    <property type="component" value="Chromosome"/>
</dbReference>
<protein>
    <submittedName>
        <fullName evidence="3">DUF4147 domain-containing protein</fullName>
    </submittedName>
</protein>
<organism evidence="3 4">
    <name type="scientific">Chitinophaga agri</name>
    <dbReference type="NCBI Taxonomy" id="2703787"/>
    <lineage>
        <taxon>Bacteria</taxon>
        <taxon>Pseudomonadati</taxon>
        <taxon>Bacteroidota</taxon>
        <taxon>Chitinophagia</taxon>
        <taxon>Chitinophagales</taxon>
        <taxon>Chitinophagaceae</taxon>
        <taxon>Chitinophaga</taxon>
    </lineage>
</organism>
<dbReference type="InterPro" id="IPR039760">
    <property type="entry name" value="MOFRL_protein"/>
</dbReference>
<reference evidence="3 4" key="1">
    <citation type="submission" date="2020-01" db="EMBL/GenBank/DDBJ databases">
        <title>Complete genome sequence of Chitinophaga sp. H33E-04 isolated from quinoa roots.</title>
        <authorList>
            <person name="Weon H.-Y."/>
            <person name="Lee S.A."/>
        </authorList>
    </citation>
    <scope>NUCLEOTIDE SEQUENCE [LARGE SCALE GENOMIC DNA]</scope>
    <source>
        <strain evidence="3 4">H33E-04</strain>
    </source>
</reference>
<dbReference type="PANTHER" id="PTHR12227:SF0">
    <property type="entry name" value="GLYCERATE KINASE"/>
    <property type="match status" value="1"/>
</dbReference>
<dbReference type="InterPro" id="IPR037035">
    <property type="entry name" value="GK-like_C_sf"/>
</dbReference>
<feature type="domain" description="MOFRL" evidence="1">
    <location>
        <begin position="323"/>
        <end position="427"/>
    </location>
</feature>
<dbReference type="KEGG" id="chih:GWR21_22975"/>
<dbReference type="InterPro" id="IPR007835">
    <property type="entry name" value="MOFRL"/>
</dbReference>
<evidence type="ECO:0000313" key="3">
    <source>
        <dbReference type="EMBL" id="QHS62343.1"/>
    </source>
</evidence>
<evidence type="ECO:0000259" key="1">
    <source>
        <dbReference type="Pfam" id="PF05161"/>
    </source>
</evidence>
<proteinExistence type="predicted"/>
<name>A0A6B9ZNY2_9BACT</name>
<sequence length="434" mass="45049">MIRSDDAITIFNAAVAAVQPACLMQQYVQVQQDVLTVGNQSFPLHPDNTVWIFGAGKAAAAMAQALENILTDIPKKGIVITKYAHALPLTAIQLAEAGHPIPDENSVSATAKMILMLGAVKPGDIVLFLLSGGASALLADYPPGADLMQVQQVFSLLLKSGADIYEMNIVRKHLSAVKGGQLALLANTNAWCSLILSDVVGDDLSIIGSGPTVADPSTFGDAMAILRKYNLVPLLPAAIYNYLQQGCAGKIAETPKPGHAGLAHVHNLLTGSNHIALEAAQRKAISLGYNTQILTSTATGTAEGLAAQLVHAASQKQDGQPQCLLMGGESTVIVNGDGLGGRNQHLALAAGMLLKDVPGITILSAGTDGTDGPTDAAGAFADKELMAAKAAMGLDATDFLQRNDAYHFFEKGGGLVKTGPTQTNVMDIMLAIIC</sequence>
<dbReference type="InterPro" id="IPR038614">
    <property type="entry name" value="GK_N_sf"/>
</dbReference>
<dbReference type="Pfam" id="PF13660">
    <property type="entry name" value="DUF4147"/>
    <property type="match status" value="1"/>
</dbReference>